<dbReference type="InterPro" id="IPR014188">
    <property type="entry name" value="Acrylyl-CoA_reductase_AcuI"/>
</dbReference>
<dbReference type="SMART" id="SM00829">
    <property type="entry name" value="PKS_ER"/>
    <property type="match status" value="1"/>
</dbReference>
<dbReference type="InterPro" id="IPR020843">
    <property type="entry name" value="ER"/>
</dbReference>
<evidence type="ECO:0000259" key="1">
    <source>
        <dbReference type="SMART" id="SM00829"/>
    </source>
</evidence>
<feature type="domain" description="Enoyl reductase (ER)" evidence="1">
    <location>
        <begin position="14"/>
        <end position="328"/>
    </location>
</feature>
<dbReference type="Pfam" id="PF08240">
    <property type="entry name" value="ADH_N"/>
    <property type="match status" value="1"/>
</dbReference>
<dbReference type="AlphaFoldDB" id="A0A0X8FF69"/>
<dbReference type="SUPFAM" id="SSF50129">
    <property type="entry name" value="GroES-like"/>
    <property type="match status" value="1"/>
</dbReference>
<dbReference type="PANTHER" id="PTHR43677:SF1">
    <property type="entry name" value="ACRYLYL-COA REDUCTASE ACUI-RELATED"/>
    <property type="match status" value="1"/>
</dbReference>
<dbReference type="InterPro" id="IPR051397">
    <property type="entry name" value="Zn-ADH-like_protein"/>
</dbReference>
<dbReference type="Proteomes" id="UP000594771">
    <property type="component" value="Chromosome"/>
</dbReference>
<reference evidence="3 4" key="1">
    <citation type="submission" date="2020-12" db="EMBL/GenBank/DDBJ databases">
        <title>FDA dAtabase for Regulatory Grade micrObial Sequences (FDA-ARGOS): Supporting development and validation of Infectious Disease Dx tests.</title>
        <authorList>
            <person name="Sproer C."/>
            <person name="Gronow S."/>
            <person name="Severitt S."/>
            <person name="Schroder I."/>
            <person name="Tallon L."/>
            <person name="Sadzewicz L."/>
            <person name="Zhao X."/>
            <person name="Boylan J."/>
            <person name="Ott S."/>
            <person name="Bowen H."/>
            <person name="Vavikolanu K."/>
            <person name="Mehta A."/>
            <person name="Aluvathingal J."/>
            <person name="Nadendla S."/>
            <person name="Lowell S."/>
            <person name="Myers T."/>
            <person name="Yan Y."/>
            <person name="Sichtig H."/>
        </authorList>
    </citation>
    <scope>NUCLEOTIDE SEQUENCE [LARGE SCALE GENOMIC DNA]</scope>
    <source>
        <strain evidence="3 4">FDAARGOS_911</strain>
    </source>
</reference>
<dbReference type="GeneID" id="35768106"/>
<dbReference type="InterPro" id="IPR036291">
    <property type="entry name" value="NAD(P)-bd_dom_sf"/>
</dbReference>
<dbReference type="InterPro" id="IPR013154">
    <property type="entry name" value="ADH-like_N"/>
</dbReference>
<organism evidence="3 4">
    <name type="scientific">Aerococcus urinae</name>
    <dbReference type="NCBI Taxonomy" id="1376"/>
    <lineage>
        <taxon>Bacteria</taxon>
        <taxon>Bacillati</taxon>
        <taxon>Bacillota</taxon>
        <taxon>Bacilli</taxon>
        <taxon>Lactobacillales</taxon>
        <taxon>Aerococcaceae</taxon>
        <taxon>Aerococcus</taxon>
    </lineage>
</organism>
<dbReference type="EMBL" id="CP065662">
    <property type="protein sequence ID" value="QPS02111.1"/>
    <property type="molecule type" value="Genomic_DNA"/>
</dbReference>
<evidence type="ECO:0000313" key="2">
    <source>
        <dbReference type="EMBL" id="MCY3053991.1"/>
    </source>
</evidence>
<dbReference type="PANTHER" id="PTHR43677">
    <property type="entry name" value="SHORT-CHAIN DEHYDROGENASE/REDUCTASE"/>
    <property type="match status" value="1"/>
</dbReference>
<dbReference type="KEGG" id="aun:AWM73_06720"/>
<evidence type="ECO:0000313" key="3">
    <source>
        <dbReference type="EMBL" id="QPS02111.1"/>
    </source>
</evidence>
<dbReference type="NCBIfam" id="TIGR02823">
    <property type="entry name" value="oxido_YhdH"/>
    <property type="match status" value="1"/>
</dbReference>
<dbReference type="CDD" id="cd05280">
    <property type="entry name" value="MDR_yhdh_yhfp"/>
    <property type="match status" value="1"/>
</dbReference>
<dbReference type="GO" id="GO:0043957">
    <property type="term" value="F:acryloyl-CoA reductase (NADPH) activity"/>
    <property type="evidence" value="ECO:0007669"/>
    <property type="project" value="TreeGrafter"/>
</dbReference>
<dbReference type="Pfam" id="PF00107">
    <property type="entry name" value="ADH_zinc_N"/>
    <property type="match status" value="1"/>
</dbReference>
<evidence type="ECO:0000313" key="4">
    <source>
        <dbReference type="Proteomes" id="UP000594771"/>
    </source>
</evidence>
<keyword evidence="5" id="KW-1185">Reference proteome</keyword>
<dbReference type="Gene3D" id="3.90.180.10">
    <property type="entry name" value="Medium-chain alcohol dehydrogenases, catalytic domain"/>
    <property type="match status" value="1"/>
</dbReference>
<dbReference type="SUPFAM" id="SSF51735">
    <property type="entry name" value="NAD(P)-binding Rossmann-fold domains"/>
    <property type="match status" value="1"/>
</dbReference>
<dbReference type="EMBL" id="JAOTML010000010">
    <property type="protein sequence ID" value="MCY3053991.1"/>
    <property type="molecule type" value="Genomic_DNA"/>
</dbReference>
<dbReference type="OrthoDB" id="9792162at2"/>
<sequence>MKETFKAVVVRSDGDETSYALEDYQLGNQSVDEGDTIVKLAYSSMNYKDMLATQHQGGVIRSYPLIPGIDASGEIVESSHPEAEIGQKVINTCSQAGVTHNGGYSQYLKVPYEWLVTLPEGLSEKEAMIYGTAGLTAAYSVDSLLKHGMTVDQQPEILVTGASGGVGSIALAILHKLGFKKISALIRKDYQEQLVKSLGANQVIWPADLEGNKPLNKRRFDFVLDTVGGQVAAQAMTFIREWGSMTLCGNAGGNQLETTVLPLILRGVNLLGINSQELDIHYRQELWNKLASDWKVVDVLTYDSVGLNQIEATVEALKAGKHMGRTIIDLQDF</sequence>
<dbReference type="InterPro" id="IPR013149">
    <property type="entry name" value="ADH-like_C"/>
</dbReference>
<dbReference type="Proteomes" id="UP001069145">
    <property type="component" value="Unassembled WGS sequence"/>
</dbReference>
<dbReference type="Gene3D" id="3.40.50.720">
    <property type="entry name" value="NAD(P)-binding Rossmann-like Domain"/>
    <property type="match status" value="1"/>
</dbReference>
<evidence type="ECO:0000313" key="5">
    <source>
        <dbReference type="Proteomes" id="UP001069145"/>
    </source>
</evidence>
<dbReference type="InterPro" id="IPR011032">
    <property type="entry name" value="GroES-like_sf"/>
</dbReference>
<reference evidence="2" key="2">
    <citation type="submission" date="2022-09" db="EMBL/GenBank/DDBJ databases">
        <title>Aerococcus urinae taxonomy study.</title>
        <authorList>
            <person name="Christensen J."/>
            <person name="Senneby E."/>
        </authorList>
    </citation>
    <scope>NUCLEOTIDE SEQUENCE</scope>
    <source>
        <strain evidence="2">NLD-066-U95</strain>
    </source>
</reference>
<proteinExistence type="predicted"/>
<name>A0A0X8FF69_9LACT</name>
<protein>
    <submittedName>
        <fullName evidence="3">YhdH/YhfP family quinone oxidoreductase</fullName>
    </submittedName>
</protein>
<gene>
    <name evidence="3" type="ORF">I6G68_03310</name>
    <name evidence="2" type="ORF">ODY43_08370</name>
</gene>
<accession>A0A0X8FF69</accession>
<dbReference type="RefSeq" id="WP_060778643.1">
    <property type="nucleotide sequence ID" value="NZ_CAJHLF010000009.1"/>
</dbReference>